<keyword evidence="2" id="KW-1185">Reference proteome</keyword>
<gene>
    <name evidence="1" type="primary">Acey_s1110.g3622</name>
    <name evidence="1" type="ORF">Y032_1110g3622</name>
</gene>
<proteinExistence type="predicted"/>
<comment type="caution">
    <text evidence="1">The sequence shown here is derived from an EMBL/GenBank/DDBJ whole genome shotgun (WGS) entry which is preliminary data.</text>
</comment>
<sequence length="85" mass="9243">MTEQYPGVSSFSKAFRILKLSSLIGQRKKNPAFPPLLDQGGPVQSNFLHCLAKADPYSVDYATASPRRTCSLEFSSLLGQGKPVP</sequence>
<organism evidence="1 2">
    <name type="scientific">Ancylostoma ceylanicum</name>
    <dbReference type="NCBI Taxonomy" id="53326"/>
    <lineage>
        <taxon>Eukaryota</taxon>
        <taxon>Metazoa</taxon>
        <taxon>Ecdysozoa</taxon>
        <taxon>Nematoda</taxon>
        <taxon>Chromadorea</taxon>
        <taxon>Rhabditida</taxon>
        <taxon>Rhabditina</taxon>
        <taxon>Rhabditomorpha</taxon>
        <taxon>Strongyloidea</taxon>
        <taxon>Ancylostomatidae</taxon>
        <taxon>Ancylostomatinae</taxon>
        <taxon>Ancylostoma</taxon>
    </lineage>
</organism>
<reference evidence="2" key="1">
    <citation type="journal article" date="2015" name="Nat. Genet.">
        <title>The genome and transcriptome of the zoonotic hookworm Ancylostoma ceylanicum identify infection-specific gene families.</title>
        <authorList>
            <person name="Schwarz E.M."/>
            <person name="Hu Y."/>
            <person name="Antoshechkin I."/>
            <person name="Miller M.M."/>
            <person name="Sternberg P.W."/>
            <person name="Aroian R.V."/>
        </authorList>
    </citation>
    <scope>NUCLEOTIDE SEQUENCE</scope>
    <source>
        <strain evidence="2">HY135</strain>
    </source>
</reference>
<dbReference type="EMBL" id="JARK01000710">
    <property type="protein sequence ID" value="EYC35216.1"/>
    <property type="molecule type" value="Genomic_DNA"/>
</dbReference>
<evidence type="ECO:0000313" key="2">
    <source>
        <dbReference type="Proteomes" id="UP000024635"/>
    </source>
</evidence>
<accession>A0A016W6K0</accession>
<protein>
    <submittedName>
        <fullName evidence="1">Uncharacterized protein</fullName>
    </submittedName>
</protein>
<name>A0A016W6K0_9BILA</name>
<dbReference type="AlphaFoldDB" id="A0A016W6K0"/>
<dbReference type="Proteomes" id="UP000024635">
    <property type="component" value="Unassembled WGS sequence"/>
</dbReference>
<evidence type="ECO:0000313" key="1">
    <source>
        <dbReference type="EMBL" id="EYC35216.1"/>
    </source>
</evidence>